<dbReference type="AlphaFoldDB" id="A0A847S8R5"/>
<proteinExistence type="inferred from homology"/>
<dbReference type="Pfam" id="PF07947">
    <property type="entry name" value="YhhN"/>
    <property type="match status" value="1"/>
</dbReference>
<keyword evidence="5 6" id="KW-0472">Membrane</keyword>
<sequence length="223" mass="24590">MRTPSRLAPWHVASLLLATLFWVSHALPPSVWTLAAKTGAILALAAWCWPHTQGLSRLIPLALLAHATGDALLEWARVQQQDWLIPAVAAFLVGHLINLRLFCAWRQPRWLSPVLAGFTLLLALLAGILVLRGLWLSQPALLRVIVPIYMSVLLAMALMAQRTGNVTIALGALSYLVSDALIGLTHFAGWFPGFESGWLTWPSYYIGQWALVTGLLHVLRKQD</sequence>
<dbReference type="GO" id="GO:0016020">
    <property type="term" value="C:membrane"/>
    <property type="evidence" value="ECO:0007669"/>
    <property type="project" value="UniProtKB-SubCell"/>
</dbReference>
<reference evidence="7 8" key="1">
    <citation type="submission" date="2020-04" db="EMBL/GenBank/DDBJ databases">
        <title>Draft genome of Leeia sp. IMCC25680.</title>
        <authorList>
            <person name="Song J."/>
            <person name="Cho J.-C."/>
        </authorList>
    </citation>
    <scope>NUCLEOTIDE SEQUENCE [LARGE SCALE GENOMIC DNA]</scope>
    <source>
        <strain evidence="7 8">IMCC25680</strain>
    </source>
</reference>
<feature type="transmembrane region" description="Helical" evidence="6">
    <location>
        <begin position="114"/>
        <end position="135"/>
    </location>
</feature>
<evidence type="ECO:0000256" key="1">
    <source>
        <dbReference type="ARBA" id="ARBA00004141"/>
    </source>
</evidence>
<accession>A0A847S8R5</accession>
<feature type="transmembrane region" description="Helical" evidence="6">
    <location>
        <begin position="203"/>
        <end position="219"/>
    </location>
</feature>
<organism evidence="7 8">
    <name type="scientific">Leeia aquatica</name>
    <dbReference type="NCBI Taxonomy" id="2725557"/>
    <lineage>
        <taxon>Bacteria</taxon>
        <taxon>Pseudomonadati</taxon>
        <taxon>Pseudomonadota</taxon>
        <taxon>Betaproteobacteria</taxon>
        <taxon>Neisseriales</taxon>
        <taxon>Leeiaceae</taxon>
        <taxon>Leeia</taxon>
    </lineage>
</organism>
<keyword evidence="3 6" id="KW-0812">Transmembrane</keyword>
<evidence type="ECO:0000256" key="6">
    <source>
        <dbReference type="SAM" id="Phobius"/>
    </source>
</evidence>
<feature type="transmembrane region" description="Helical" evidence="6">
    <location>
        <begin position="172"/>
        <end position="191"/>
    </location>
</feature>
<evidence type="ECO:0000256" key="3">
    <source>
        <dbReference type="ARBA" id="ARBA00022692"/>
    </source>
</evidence>
<feature type="transmembrane region" description="Helical" evidence="6">
    <location>
        <begin position="141"/>
        <end position="160"/>
    </location>
</feature>
<dbReference type="EMBL" id="JABAIM010000002">
    <property type="protein sequence ID" value="NLR75377.1"/>
    <property type="molecule type" value="Genomic_DNA"/>
</dbReference>
<protein>
    <submittedName>
        <fullName evidence="7">Lysoplasmalogenase</fullName>
    </submittedName>
</protein>
<comment type="similarity">
    <text evidence="2">Belongs to the TMEM86 family.</text>
</comment>
<feature type="transmembrane region" description="Helical" evidence="6">
    <location>
        <begin position="83"/>
        <end position="102"/>
    </location>
</feature>
<evidence type="ECO:0000256" key="5">
    <source>
        <dbReference type="ARBA" id="ARBA00023136"/>
    </source>
</evidence>
<comment type="caution">
    <text evidence="7">The sequence shown here is derived from an EMBL/GenBank/DDBJ whole genome shotgun (WGS) entry which is preliminary data.</text>
</comment>
<comment type="subcellular location">
    <subcellularLocation>
        <location evidence="1">Membrane</location>
        <topology evidence="1">Multi-pass membrane protein</topology>
    </subcellularLocation>
</comment>
<evidence type="ECO:0000313" key="8">
    <source>
        <dbReference type="Proteomes" id="UP000587991"/>
    </source>
</evidence>
<dbReference type="PANTHER" id="PTHR31885:SF6">
    <property type="entry name" value="GH04784P"/>
    <property type="match status" value="1"/>
</dbReference>
<evidence type="ECO:0000313" key="7">
    <source>
        <dbReference type="EMBL" id="NLR75377.1"/>
    </source>
</evidence>
<dbReference type="InterPro" id="IPR012506">
    <property type="entry name" value="TMEM86B-like"/>
</dbReference>
<dbReference type="RefSeq" id="WP_168877049.1">
    <property type="nucleotide sequence ID" value="NZ_JABAIM010000002.1"/>
</dbReference>
<gene>
    <name evidence="7" type="ORF">HF682_09420</name>
</gene>
<dbReference type="GO" id="GO:0016787">
    <property type="term" value="F:hydrolase activity"/>
    <property type="evidence" value="ECO:0007669"/>
    <property type="project" value="TreeGrafter"/>
</dbReference>
<keyword evidence="4 6" id="KW-1133">Transmembrane helix</keyword>
<dbReference type="Proteomes" id="UP000587991">
    <property type="component" value="Unassembled WGS sequence"/>
</dbReference>
<dbReference type="PANTHER" id="PTHR31885">
    <property type="entry name" value="GH04784P"/>
    <property type="match status" value="1"/>
</dbReference>
<evidence type="ECO:0000256" key="2">
    <source>
        <dbReference type="ARBA" id="ARBA00007375"/>
    </source>
</evidence>
<evidence type="ECO:0000256" key="4">
    <source>
        <dbReference type="ARBA" id="ARBA00022989"/>
    </source>
</evidence>
<name>A0A847S8R5_9NEIS</name>
<keyword evidence="8" id="KW-1185">Reference proteome</keyword>